<organism evidence="2 3">
    <name type="scientific">Verticillium longisporum</name>
    <name type="common">Verticillium dahliae var. longisporum</name>
    <dbReference type="NCBI Taxonomy" id="100787"/>
    <lineage>
        <taxon>Eukaryota</taxon>
        <taxon>Fungi</taxon>
        <taxon>Dikarya</taxon>
        <taxon>Ascomycota</taxon>
        <taxon>Pezizomycotina</taxon>
        <taxon>Sordariomycetes</taxon>
        <taxon>Hypocreomycetidae</taxon>
        <taxon>Glomerellales</taxon>
        <taxon>Plectosphaerellaceae</taxon>
        <taxon>Verticillium</taxon>
    </lineage>
</organism>
<reference evidence="3" key="1">
    <citation type="submission" date="2015-05" db="EMBL/GenBank/DDBJ databases">
        <authorList>
            <person name="Fogelqvist Johan"/>
        </authorList>
    </citation>
    <scope>NUCLEOTIDE SEQUENCE [LARGE SCALE GENOMIC DNA]</scope>
</reference>
<proteinExistence type="predicted"/>
<feature type="region of interest" description="Disordered" evidence="1">
    <location>
        <begin position="441"/>
        <end position="489"/>
    </location>
</feature>
<name>A0A0G4LIG5_VERLO</name>
<dbReference type="InterPro" id="IPR032675">
    <property type="entry name" value="LRR_dom_sf"/>
</dbReference>
<dbReference type="Gene3D" id="3.80.10.10">
    <property type="entry name" value="Ribonuclease Inhibitor"/>
    <property type="match status" value="1"/>
</dbReference>
<dbReference type="EMBL" id="CVQI01012336">
    <property type="protein sequence ID" value="CRK21807.1"/>
    <property type="molecule type" value="Genomic_DNA"/>
</dbReference>
<dbReference type="Proteomes" id="UP000045706">
    <property type="component" value="Unassembled WGS sequence"/>
</dbReference>
<dbReference type="AlphaFoldDB" id="A0A0G4LIG5"/>
<gene>
    <name evidence="2" type="ORF">BN1723_012481</name>
</gene>
<evidence type="ECO:0000313" key="3">
    <source>
        <dbReference type="Proteomes" id="UP000045706"/>
    </source>
</evidence>
<protein>
    <submittedName>
        <fullName evidence="2">Uncharacterized protein</fullName>
    </submittedName>
</protein>
<sequence>MPATSTLLSLPNEVLIIIAKYLVQPWNNRDKVQSLRVGYGRFKRFPSRKDYDEVLATFEAWADAASEIPGNISPTLQNVLKRIEAITGFDFVHRSELISDLDEPTFAALQALSYCDVRQTRPEMDFDSESHYSRLQFVIPVLFCLVPQVKALSVIYRTEEHEDLCEHDMADAPKLDHVIAGLLADDLTSSKLLPELESLHFQSSAPSTGPQCHVFLPTLARLRSIRHMGGILARPLSQAAFQLISLDMSTTMTRTAGLLDVLGSCQDLERLSITLEAVSFRDESRDEVQVFIDELADTCLCPKLVSLRVEQKAHDTASQRVFEGFLFNLPSHFPVLRSLTISLWMEREFGPTWHAKHINIGSLLPATLEYLHVEATSEHAMPWYAAMAPNYKEGDMESFMPVLVSSWATVAAAIRAGHLPYLRYGFFLDECLGVLPGEISKVEEQQEETDDSTEETWTDERKTDSSPSEASVVSTHTNRQRAAEQSKRD</sequence>
<accession>A0A0G4LIG5</accession>
<feature type="compositionally biased region" description="Polar residues" evidence="1">
    <location>
        <begin position="465"/>
        <end position="477"/>
    </location>
</feature>
<evidence type="ECO:0000313" key="2">
    <source>
        <dbReference type="EMBL" id="CRK21807.1"/>
    </source>
</evidence>
<evidence type="ECO:0000256" key="1">
    <source>
        <dbReference type="SAM" id="MobiDB-lite"/>
    </source>
</evidence>
<feature type="compositionally biased region" description="Acidic residues" evidence="1">
    <location>
        <begin position="445"/>
        <end position="457"/>
    </location>
</feature>